<evidence type="ECO:0000256" key="2">
    <source>
        <dbReference type="ARBA" id="ARBA00022737"/>
    </source>
</evidence>
<dbReference type="SUPFAM" id="SSF46785">
    <property type="entry name" value="Winged helix' DNA-binding domain"/>
    <property type="match status" value="1"/>
</dbReference>
<dbReference type="Gene3D" id="3.40.50.300">
    <property type="entry name" value="P-loop containing nucleotide triphosphate hydrolases"/>
    <property type="match status" value="1"/>
</dbReference>
<dbReference type="InterPro" id="IPR058192">
    <property type="entry name" value="WHD_ROQ1-like"/>
</dbReference>
<keyword evidence="8" id="KW-1185">Reference proteome</keyword>
<feature type="domain" description="TIR" evidence="6">
    <location>
        <begin position="11"/>
        <end position="181"/>
    </location>
</feature>
<dbReference type="EMBL" id="CM018224">
    <property type="protein sequence ID" value="KAB2010820.1"/>
    <property type="molecule type" value="Genomic_DNA"/>
</dbReference>
<dbReference type="SUPFAM" id="SSF52200">
    <property type="entry name" value="Toll/Interleukin receptor TIR domain"/>
    <property type="match status" value="1"/>
</dbReference>
<evidence type="ECO:0000256" key="5">
    <source>
        <dbReference type="SAM" id="MobiDB-lite"/>
    </source>
</evidence>
<evidence type="ECO:0000256" key="3">
    <source>
        <dbReference type="ARBA" id="ARBA00022821"/>
    </source>
</evidence>
<dbReference type="InterPro" id="IPR000157">
    <property type="entry name" value="TIR_dom"/>
</dbReference>
<dbReference type="InterPro" id="IPR035897">
    <property type="entry name" value="Toll_tir_struct_dom_sf"/>
</dbReference>
<dbReference type="Proteomes" id="UP000327439">
    <property type="component" value="Chromosome D10"/>
</dbReference>
<dbReference type="SUPFAM" id="SSF52540">
    <property type="entry name" value="P-loop containing nucleoside triphosphate hydrolases"/>
    <property type="match status" value="1"/>
</dbReference>
<dbReference type="InterPro" id="IPR027417">
    <property type="entry name" value="P-loop_NTPase"/>
</dbReference>
<evidence type="ECO:0000256" key="4">
    <source>
        <dbReference type="ARBA" id="ARBA00023027"/>
    </source>
</evidence>
<dbReference type="PANTHER" id="PTHR11017">
    <property type="entry name" value="LEUCINE-RICH REPEAT-CONTAINING PROTEIN"/>
    <property type="match status" value="1"/>
</dbReference>
<keyword evidence="4" id="KW-0520">NAD</keyword>
<dbReference type="GO" id="GO:0043531">
    <property type="term" value="F:ADP binding"/>
    <property type="evidence" value="ECO:0007669"/>
    <property type="project" value="InterPro"/>
</dbReference>
<dbReference type="FunFam" id="3.40.50.10140:FF:000007">
    <property type="entry name" value="Disease resistance protein (TIR-NBS-LRR class)"/>
    <property type="match status" value="1"/>
</dbReference>
<dbReference type="PANTHER" id="PTHR11017:SF479">
    <property type="entry name" value="DISEASE RESISTANCE PROTEIN (TIR-NBS-LRR CLASS) FAMILY"/>
    <property type="match status" value="1"/>
</dbReference>
<accession>A0A5J5PZ72</accession>
<evidence type="ECO:0000313" key="8">
    <source>
        <dbReference type="Proteomes" id="UP000327439"/>
    </source>
</evidence>
<name>A0A5J5PZ72_GOSBA</name>
<keyword evidence="1" id="KW-0433">Leucine-rich repeat</keyword>
<dbReference type="InterPro" id="IPR036390">
    <property type="entry name" value="WH_DNA-bd_sf"/>
</dbReference>
<dbReference type="SUPFAM" id="SSF52058">
    <property type="entry name" value="L domain-like"/>
    <property type="match status" value="2"/>
</dbReference>
<dbReference type="InterPro" id="IPR032675">
    <property type="entry name" value="LRR_dom_sf"/>
</dbReference>
<dbReference type="InterPro" id="IPR042197">
    <property type="entry name" value="Apaf_helical"/>
</dbReference>
<dbReference type="InterPro" id="IPR002182">
    <property type="entry name" value="NB-ARC"/>
</dbReference>
<keyword evidence="3" id="KW-0611">Plant defense</keyword>
<evidence type="ECO:0000259" key="6">
    <source>
        <dbReference type="PROSITE" id="PS50104"/>
    </source>
</evidence>
<organism evidence="7 8">
    <name type="scientific">Gossypium barbadense</name>
    <name type="common">Sea Island cotton</name>
    <name type="synonym">Hibiscus barbadensis</name>
    <dbReference type="NCBI Taxonomy" id="3634"/>
    <lineage>
        <taxon>Eukaryota</taxon>
        <taxon>Viridiplantae</taxon>
        <taxon>Streptophyta</taxon>
        <taxon>Embryophyta</taxon>
        <taxon>Tracheophyta</taxon>
        <taxon>Spermatophyta</taxon>
        <taxon>Magnoliopsida</taxon>
        <taxon>eudicotyledons</taxon>
        <taxon>Gunneridae</taxon>
        <taxon>Pentapetalae</taxon>
        <taxon>rosids</taxon>
        <taxon>malvids</taxon>
        <taxon>Malvales</taxon>
        <taxon>Malvaceae</taxon>
        <taxon>Malvoideae</taxon>
        <taxon>Gossypium</taxon>
    </lineage>
</organism>
<evidence type="ECO:0000313" key="7">
    <source>
        <dbReference type="EMBL" id="KAB2010820.1"/>
    </source>
</evidence>
<dbReference type="SMART" id="SM00255">
    <property type="entry name" value="TIR"/>
    <property type="match status" value="1"/>
</dbReference>
<dbReference type="InterPro" id="IPR044974">
    <property type="entry name" value="Disease_R_plants"/>
</dbReference>
<dbReference type="Pfam" id="PF01582">
    <property type="entry name" value="TIR"/>
    <property type="match status" value="1"/>
</dbReference>
<protein>
    <recommendedName>
        <fullName evidence="6">TIR domain-containing protein</fullName>
    </recommendedName>
</protein>
<dbReference type="GO" id="GO:0006952">
    <property type="term" value="P:defense response"/>
    <property type="evidence" value="ECO:0007669"/>
    <property type="project" value="UniProtKB-KW"/>
</dbReference>
<dbReference type="Pfam" id="PF00931">
    <property type="entry name" value="NB-ARC"/>
    <property type="match status" value="1"/>
</dbReference>
<feature type="region of interest" description="Disordered" evidence="5">
    <location>
        <begin position="1274"/>
        <end position="1300"/>
    </location>
</feature>
<dbReference type="GO" id="GO:0007165">
    <property type="term" value="P:signal transduction"/>
    <property type="evidence" value="ECO:0007669"/>
    <property type="project" value="InterPro"/>
</dbReference>
<dbReference type="Gene3D" id="3.40.50.10140">
    <property type="entry name" value="Toll/interleukin-1 receptor homology (TIR) domain"/>
    <property type="match status" value="1"/>
</dbReference>
<dbReference type="PRINTS" id="PR00364">
    <property type="entry name" value="DISEASERSIST"/>
</dbReference>
<reference evidence="8" key="1">
    <citation type="journal article" date="2020" name="Nat. Genet.">
        <title>Genomic diversifications of five Gossypium allopolyploid species and their impact on cotton improvement.</title>
        <authorList>
            <person name="Chen Z.J."/>
            <person name="Sreedasyam A."/>
            <person name="Ando A."/>
            <person name="Song Q."/>
            <person name="De Santiago L.M."/>
            <person name="Hulse-Kemp A.M."/>
            <person name="Ding M."/>
            <person name="Ye W."/>
            <person name="Kirkbride R.C."/>
            <person name="Jenkins J."/>
            <person name="Plott C."/>
            <person name="Lovell J."/>
            <person name="Lin Y.M."/>
            <person name="Vaughn R."/>
            <person name="Liu B."/>
            <person name="Simpson S."/>
            <person name="Scheffler B.E."/>
            <person name="Wen L."/>
            <person name="Saski C.A."/>
            <person name="Grover C.E."/>
            <person name="Hu G."/>
            <person name="Conover J.L."/>
            <person name="Carlson J.W."/>
            <person name="Shu S."/>
            <person name="Boston L.B."/>
            <person name="Williams M."/>
            <person name="Peterson D.G."/>
            <person name="McGee K."/>
            <person name="Jones D.C."/>
            <person name="Wendel J.F."/>
            <person name="Stelly D.M."/>
            <person name="Grimwood J."/>
            <person name="Schmutz J."/>
        </authorList>
    </citation>
    <scope>NUCLEOTIDE SEQUENCE [LARGE SCALE GENOMIC DNA]</scope>
    <source>
        <strain evidence="8">cv. 3-79</strain>
    </source>
</reference>
<dbReference type="Gene3D" id="3.80.10.10">
    <property type="entry name" value="Ribonuclease Inhibitor"/>
    <property type="match status" value="3"/>
</dbReference>
<dbReference type="OrthoDB" id="988765at2759"/>
<evidence type="ECO:0000256" key="1">
    <source>
        <dbReference type="ARBA" id="ARBA00022614"/>
    </source>
</evidence>
<sequence length="1300" mass="147898">MASSSSSSRQMKHRLFLSFRGEDTRLNFTVHLLQALKDKGLNVFFDEEKLEKGEELSHALSQAIAASDLSILVLSKDYASSQSCLAELSDIMDRKRKPTDKHIVLPIFYHVDPSDVRNIGGTFKTSFEEHESKRPIEDVKRWKAAFAEIGASKGWHIEGGKSDRFETEYIKDAVEYVLKKLNSNCRSVSEELVGIDDQKKKLLVLIEQAGIHVIGLWGMSGIGKTTLADAVYKEVSPKFECSLFLQNISEKIKKQGSESLRNELLSKLLNKTPSIGYPYHERLNNKKILLVFDDVNDPDQIDFMGVKYFGPGSKIIVTSRDIQVLRNGGANHIHEVKKLNMNDSFQLFSTYAFQLLNLPVDFKYLSFKFVEYAQGNPLALKVLGLKLYTKSIKEWKSEVTKLKQCGEIKLSHILKSSLDGLDEEEKNIFLDVACIFKGQHLNYVEKILSNYYKGARCGINKLVGKCLIEVKYESISMHDMLEEMGKDIVMQESEYPGKRSRLWNCKDVEEVISHDKGTDLIKGIKVDMTEVDSLQFCATAFEKMHKLRYINISFPEKMLWLKKLYANQVESISLPDELRFLRWDVYPFKSLSGFNPKNLIMLKLLHGNMEQLWNEDDDMNLTNLREIDVSYCKNLRKMHNLSGAINLELLRCIGCESLVELWNEDDHIELVNLREIYVSECKNIRKICNLSRAINLEFLDCSYCKSLVELWNEDDRMDLVHLRKIYFDGCVNLRKIPNLSRAINLEFLGCSNCKSLVELPCLNHLASLHQYSLRLNGCYSLKKFPKVPRPFCSLDSSETKIEEVPGSIKDLHKLETLWLGKSKVKKVSINILKLEFLRKLDLSGCPIEEVSLPFDPLCNLQHLKMSGSAVKNVSIKLESLRMLNLSGCPMVKFPEIPGSLIKLNLSGTQIEEVSLPFDSLCNLQNLNMSSSAVKNVSIKLESLRKLNLSGCPLVEFPEIPRSLIELNLSGTQIEEVSLPFDSLCNLQHLNMSGSAVKNVSIKLESLHYLDLSGCPKVELLSELPPYLEVLSVNDCTSLEKVSFADQNLNQFDSLDDEFCINHNFLMRFCNCFNLNQDSTNNIEANAMLKIGSLAKKWAARYDWQYNPDRAPSLICCFPGNKISTNMFKFQNMNSSLSLKIAPNGGSGSRFLVFAICLVADLTHCLEFQLRECICEYQLTTDGGGNGGGGCENFRSEISFRTFYEPVKYMDYHVFILSSIDMVIEDNNYEEATFEFYIKNFHFDEDNDGGEKYTKVERCGVHVFYVDAKSDTDATEKRVAGNKRSFSHDGEEGDGGLKRLK</sequence>
<keyword evidence="2" id="KW-0677">Repeat</keyword>
<dbReference type="Gene3D" id="1.10.8.430">
    <property type="entry name" value="Helical domain of apoptotic protease-activating factors"/>
    <property type="match status" value="1"/>
</dbReference>
<dbReference type="PROSITE" id="PS50104">
    <property type="entry name" value="TIR"/>
    <property type="match status" value="1"/>
</dbReference>
<proteinExistence type="predicted"/>
<gene>
    <name evidence="7" type="ORF">ES319_D10G269900v1</name>
</gene>
<dbReference type="Pfam" id="PF23282">
    <property type="entry name" value="WHD_ROQ1"/>
    <property type="match status" value="1"/>
</dbReference>